<reference evidence="1" key="1">
    <citation type="journal article" date="2014" name="Nat. Commun.">
        <title>The tobacco genome sequence and its comparison with those of tomato and potato.</title>
        <authorList>
            <person name="Sierro N."/>
            <person name="Battey J.N."/>
            <person name="Ouadi S."/>
            <person name="Bakaher N."/>
            <person name="Bovet L."/>
            <person name="Willig A."/>
            <person name="Goepfert S."/>
            <person name="Peitsch M.C."/>
            <person name="Ivanov N.V."/>
        </authorList>
    </citation>
    <scope>NUCLEOTIDE SEQUENCE [LARGE SCALE GENOMIC DNA]</scope>
</reference>
<dbReference type="Proteomes" id="UP000790787">
    <property type="component" value="Chromosome 5"/>
</dbReference>
<organism evidence="1 2">
    <name type="scientific">Nicotiana tabacum</name>
    <name type="common">Common tobacco</name>
    <dbReference type="NCBI Taxonomy" id="4097"/>
    <lineage>
        <taxon>Eukaryota</taxon>
        <taxon>Viridiplantae</taxon>
        <taxon>Streptophyta</taxon>
        <taxon>Embryophyta</taxon>
        <taxon>Tracheophyta</taxon>
        <taxon>Spermatophyta</taxon>
        <taxon>Magnoliopsida</taxon>
        <taxon>eudicotyledons</taxon>
        <taxon>Gunneridae</taxon>
        <taxon>Pentapetalae</taxon>
        <taxon>asterids</taxon>
        <taxon>lamiids</taxon>
        <taxon>Solanales</taxon>
        <taxon>Solanaceae</taxon>
        <taxon>Nicotianoideae</taxon>
        <taxon>Nicotianeae</taxon>
        <taxon>Nicotiana</taxon>
    </lineage>
</organism>
<evidence type="ECO:0000313" key="2">
    <source>
        <dbReference type="RefSeq" id="XP_075108843.1"/>
    </source>
</evidence>
<protein>
    <submittedName>
        <fullName evidence="2">Uncharacterized protein LOC142180694</fullName>
    </submittedName>
</protein>
<keyword evidence="1" id="KW-1185">Reference proteome</keyword>
<sequence>MAQLYSVGKVTITIQEALHEGTLMLEGTTILVDSPMLEETIIDQKRTFYTDSPNGAGNNQASTAANFAGKGSEGNRSTIPMSACMISCVVNSEVLAKWIVDSGASSHMVHSLNLLINPKLLANNKGGTVQLLTAVKVHISHIGSSYIIQGHRISNVLYIPDFIYNLLSELSSGQVKGIGREDDRLYVLYSGDVSTTGFQVPSKVPIPLVPQAPPTTNMIKTYRIMDVALWHKRLGHTPEKTLRNILYFRTMNAIILLNLVLVPTYDGKKYFLTLVDDYSRYSWIFLLPTKVEVIVALRSFLLMIQNAYSASVKIFRMELYRGDTAYDKCLACLGYVTDVWKSDKFAPRAVPVVFLGYSMTQKGYKMCDVHFRIFTVSRDVVFKEDVFSFKYAHTTSSIFPVLDLTSTILSYPENKLLSQHTSPTNSSSGDEIPLNNTTSETTIHTCDSSAVGDLDISVPIPAEPSLPLSPPLPTAEPPLTFKDPKWIAAMKNEILALEENNTWSIVALPPGKCPLAANGSLRLGSSPSLILQIRNDLKLKFKMKDLGLSGAKPAGTPLETSSKLIYVKFDSFMNKDSSNEANAEGKELENFMHRYKLSHMDAALRVVRHIKIAPGLGLLMPSEGSEKLKAYCDSDWGGCLQTRRSVTGYS</sequence>
<reference evidence="2" key="2">
    <citation type="submission" date="2025-08" db="UniProtKB">
        <authorList>
            <consortium name="RefSeq"/>
        </authorList>
    </citation>
    <scope>IDENTIFICATION</scope>
    <source>
        <tissue evidence="2">Leaf</tissue>
    </source>
</reference>
<accession>A0AC58UH79</accession>
<dbReference type="RefSeq" id="XP_075108843.1">
    <property type="nucleotide sequence ID" value="XM_075252742.1"/>
</dbReference>
<proteinExistence type="predicted"/>
<gene>
    <name evidence="2" type="primary">LOC142180694</name>
</gene>
<evidence type="ECO:0000313" key="1">
    <source>
        <dbReference type="Proteomes" id="UP000790787"/>
    </source>
</evidence>
<name>A0AC58UH79_TOBAC</name>